<dbReference type="Gene3D" id="1.10.510.10">
    <property type="entry name" value="Transferase(Phosphotransferase) domain 1"/>
    <property type="match status" value="1"/>
</dbReference>
<dbReference type="InterPro" id="IPR011009">
    <property type="entry name" value="Kinase-like_dom_sf"/>
</dbReference>
<dbReference type="EMBL" id="JASZZN010000029">
    <property type="protein sequence ID" value="MDM4019012.1"/>
    <property type="molecule type" value="Genomic_DNA"/>
</dbReference>
<evidence type="ECO:0000256" key="5">
    <source>
        <dbReference type="PROSITE-ProRule" id="PRU10141"/>
    </source>
</evidence>
<evidence type="ECO:0000256" key="2">
    <source>
        <dbReference type="ARBA" id="ARBA00022741"/>
    </source>
</evidence>
<keyword evidence="3 8" id="KW-0418">Kinase</keyword>
<sequence length="910" mass="104742">MSFYLVPKRSDWTEDVVKSTEQREPVEVLCEQFLDQWRSGSGMTIEEFASKHEDAKDDILTLFPMMLAMESVKENRVHESTHRPVQLKVDRLEQIGDYRIIREIGRGGMAIVFEAEQQSLHRRVALKVFPAQAFEDTDHLVRFEREAKMVAGLYHHNIVPVYGTGVQDGLHYFVMQLIEGQTLDQFTLGIKRKKNESDFAPTTEVLSEYIDPVSMQRGRSYWHRVAEIGQQVAEALDYAHQRGILHRDIKPSNLMLDSDWRVWVTDFGLASEVAHDPISRTGDIVGTLPYMAPERLTGVADVRSDLYSLGLTLYELLTLETAIGGFSRSEIRRRVLDGNVLPPRSICKDIPADLETIILKAVAREPHARYLTARALADDLDNFRKDRPIRARRVGPVGRLRRWSRRNPSVAMMSFALLFCILVSMTMVTVQWRRAVNEGTRAEANLRLALYSMDRLLERFEADWMEHPSMLDSDQETGPAEMRFVVSDRSAAVLQEALSFYEQFAENNEGDPYLKRDTARAYKRVGGIYERLGHLEDAEIAYRNELKTLQQMEDDPDNEKLMRLSESYNRLAMVLNAEYKHKESRQQLFGVITLLTSHGIETNSSPKLRYLLAVSNNNLGKVMWWLHSFRDSNNRHRTAIGLLEQLVDEYPSESIYRHSLAKAYRDHRFSSFRHDRSSSRQLETAAICLLEELVADYPDVPDYRCELSELLETCSKFGSASQTEKEDQAKRALDLSEDLVAEFPAIPRYQASLARALSTCASHLEETSLDKAIRHHRRSVSIYSRLCKQFPGVNDYLTFTAHAMGDYAQCQLEFGELDEASLSLQAATSRQEKYLEKRPNSTFGRRWLEGHYWLLAKVEADRGQAESAELYRAKASEIKKSYPDFRSRRSRDRDDEQEIDDQRNDSDLQS</sequence>
<dbReference type="EC" id="2.7.11.1" evidence="8"/>
<evidence type="ECO:0000256" key="6">
    <source>
        <dbReference type="SAM" id="MobiDB-lite"/>
    </source>
</evidence>
<keyword evidence="4 5" id="KW-0067">ATP-binding</keyword>
<dbReference type="Gene3D" id="3.30.200.20">
    <property type="entry name" value="Phosphorylase Kinase, domain 1"/>
    <property type="match status" value="1"/>
</dbReference>
<organism evidence="8 9">
    <name type="scientific">Roseiconus lacunae</name>
    <dbReference type="NCBI Taxonomy" id="2605694"/>
    <lineage>
        <taxon>Bacteria</taxon>
        <taxon>Pseudomonadati</taxon>
        <taxon>Planctomycetota</taxon>
        <taxon>Planctomycetia</taxon>
        <taxon>Pirellulales</taxon>
        <taxon>Pirellulaceae</taxon>
        <taxon>Roseiconus</taxon>
    </lineage>
</organism>
<keyword evidence="9" id="KW-1185">Reference proteome</keyword>
<keyword evidence="1 8" id="KW-0808">Transferase</keyword>
<name>A0ABT7PR77_9BACT</name>
<dbReference type="InterPro" id="IPR011990">
    <property type="entry name" value="TPR-like_helical_dom_sf"/>
</dbReference>
<protein>
    <submittedName>
        <fullName evidence="8">Serine/threonine-protein kinase</fullName>
        <ecNumber evidence="8">2.7.11.1</ecNumber>
    </submittedName>
</protein>
<dbReference type="SMART" id="SM00220">
    <property type="entry name" value="S_TKc"/>
    <property type="match status" value="1"/>
</dbReference>
<dbReference type="GO" id="GO:0004674">
    <property type="term" value="F:protein serine/threonine kinase activity"/>
    <property type="evidence" value="ECO:0007669"/>
    <property type="project" value="UniProtKB-EC"/>
</dbReference>
<dbReference type="InterPro" id="IPR017441">
    <property type="entry name" value="Protein_kinase_ATP_BS"/>
</dbReference>
<dbReference type="PROSITE" id="PS00108">
    <property type="entry name" value="PROTEIN_KINASE_ST"/>
    <property type="match status" value="1"/>
</dbReference>
<dbReference type="Pfam" id="PF00069">
    <property type="entry name" value="Pkinase"/>
    <property type="match status" value="1"/>
</dbReference>
<dbReference type="InterPro" id="IPR008271">
    <property type="entry name" value="Ser/Thr_kinase_AS"/>
</dbReference>
<dbReference type="RefSeq" id="WP_289167037.1">
    <property type="nucleotide sequence ID" value="NZ_JASZZN010000029.1"/>
</dbReference>
<dbReference type="Gene3D" id="1.25.40.10">
    <property type="entry name" value="Tetratricopeptide repeat domain"/>
    <property type="match status" value="2"/>
</dbReference>
<gene>
    <name evidence="8" type="ORF">QTN89_26400</name>
</gene>
<keyword evidence="2 5" id="KW-0547">Nucleotide-binding</keyword>
<dbReference type="PANTHER" id="PTHR43289">
    <property type="entry name" value="MITOGEN-ACTIVATED PROTEIN KINASE KINASE KINASE 20-RELATED"/>
    <property type="match status" value="1"/>
</dbReference>
<dbReference type="CDD" id="cd14014">
    <property type="entry name" value="STKc_PknB_like"/>
    <property type="match status" value="1"/>
</dbReference>
<evidence type="ECO:0000259" key="7">
    <source>
        <dbReference type="PROSITE" id="PS50011"/>
    </source>
</evidence>
<evidence type="ECO:0000256" key="1">
    <source>
        <dbReference type="ARBA" id="ARBA00022679"/>
    </source>
</evidence>
<comment type="caution">
    <text evidence="8">The sequence shown here is derived from an EMBL/GenBank/DDBJ whole genome shotgun (WGS) entry which is preliminary data.</text>
</comment>
<feature type="domain" description="Protein kinase" evidence="7">
    <location>
        <begin position="98"/>
        <end position="384"/>
    </location>
</feature>
<accession>A0ABT7PR77</accession>
<dbReference type="PROSITE" id="PS00107">
    <property type="entry name" value="PROTEIN_KINASE_ATP"/>
    <property type="match status" value="1"/>
</dbReference>
<dbReference type="Proteomes" id="UP001239462">
    <property type="component" value="Unassembled WGS sequence"/>
</dbReference>
<dbReference type="PANTHER" id="PTHR43289:SF34">
    <property type="entry name" value="SERINE_THREONINE-PROTEIN KINASE YBDM-RELATED"/>
    <property type="match status" value="1"/>
</dbReference>
<dbReference type="SUPFAM" id="SSF56112">
    <property type="entry name" value="Protein kinase-like (PK-like)"/>
    <property type="match status" value="1"/>
</dbReference>
<feature type="region of interest" description="Disordered" evidence="6">
    <location>
        <begin position="882"/>
        <end position="910"/>
    </location>
</feature>
<feature type="binding site" evidence="5">
    <location>
        <position position="127"/>
    </location>
    <ligand>
        <name>ATP</name>
        <dbReference type="ChEBI" id="CHEBI:30616"/>
    </ligand>
</feature>
<reference evidence="8 9" key="1">
    <citation type="submission" date="2023-06" db="EMBL/GenBank/DDBJ databases">
        <title>Roseiconus lacunae JC819 isolated from Gulf of Mannar region, Tamil Nadu.</title>
        <authorList>
            <person name="Pk S."/>
            <person name="Ch S."/>
            <person name="Ch V.R."/>
        </authorList>
    </citation>
    <scope>NUCLEOTIDE SEQUENCE [LARGE SCALE GENOMIC DNA]</scope>
    <source>
        <strain evidence="8 9">JC819</strain>
    </source>
</reference>
<dbReference type="SUPFAM" id="SSF48452">
    <property type="entry name" value="TPR-like"/>
    <property type="match status" value="2"/>
</dbReference>
<dbReference type="PROSITE" id="PS50011">
    <property type="entry name" value="PROTEIN_KINASE_DOM"/>
    <property type="match status" value="1"/>
</dbReference>
<evidence type="ECO:0000256" key="4">
    <source>
        <dbReference type="ARBA" id="ARBA00022840"/>
    </source>
</evidence>
<evidence type="ECO:0000313" key="9">
    <source>
        <dbReference type="Proteomes" id="UP001239462"/>
    </source>
</evidence>
<evidence type="ECO:0000313" key="8">
    <source>
        <dbReference type="EMBL" id="MDM4019012.1"/>
    </source>
</evidence>
<proteinExistence type="predicted"/>
<evidence type="ECO:0000256" key="3">
    <source>
        <dbReference type="ARBA" id="ARBA00022777"/>
    </source>
</evidence>
<dbReference type="InterPro" id="IPR000719">
    <property type="entry name" value="Prot_kinase_dom"/>
</dbReference>